<evidence type="ECO:0000313" key="2">
    <source>
        <dbReference type="EMBL" id="SCL75182.1"/>
    </source>
</evidence>
<feature type="transmembrane region" description="Helical" evidence="1">
    <location>
        <begin position="191"/>
        <end position="212"/>
    </location>
</feature>
<keyword evidence="1" id="KW-1133">Transmembrane helix</keyword>
<feature type="transmembrane region" description="Helical" evidence="1">
    <location>
        <begin position="152"/>
        <end position="171"/>
    </location>
</feature>
<dbReference type="RefSeq" id="WP_074369457.1">
    <property type="nucleotide sequence ID" value="NZ_FMID01000025.1"/>
</dbReference>
<gene>
    <name evidence="2" type="ORF">L21_1074</name>
</gene>
<name>A0A1M4MK09_9EURY</name>
<evidence type="ECO:0000256" key="1">
    <source>
        <dbReference type="SAM" id="Phobius"/>
    </source>
</evidence>
<dbReference type="STRING" id="118126.L21_1074"/>
<dbReference type="InterPro" id="IPR012874">
    <property type="entry name" value="DUF1673_METspp"/>
</dbReference>
<dbReference type="OrthoDB" id="106151at2157"/>
<feature type="transmembrane region" description="Helical" evidence="1">
    <location>
        <begin position="87"/>
        <end position="106"/>
    </location>
</feature>
<accession>A0A1M4MK09</accession>
<reference evidence="2 3" key="1">
    <citation type="submission" date="2016-08" db="EMBL/GenBank/DDBJ databases">
        <authorList>
            <person name="Seilhamer J.J."/>
        </authorList>
    </citation>
    <scope>NUCLEOTIDE SEQUENCE [LARGE SCALE GENOMIC DNA]</scope>
    <source>
        <strain evidence="2">L21-II-0</strain>
    </source>
</reference>
<keyword evidence="1" id="KW-0472">Membrane</keyword>
<protein>
    <recommendedName>
        <fullName evidence="4">DUF1673 family protein</fullName>
    </recommendedName>
</protein>
<sequence length="246" mass="26993">MTVFMEYIRKKLGWCPNAGAVRPVRQRYAEPAGEVGLGAAAGGNHEMVEGALVDYVSPRLLPLILLAFGGFFGLLVVGFLIPQLRSGFYILLALTFTTYAAVRLYLDTKQTVVESFGDAIVVRRPPSRPLIFGKDVIRSVEVKETNLPIPRWAFALLFLLLIAGIFFGLAGRGLTQFLGGQVIDPDLSFHLLFSAGFAVYLLAKLYHALLSLGYPGYLKVKLEPAGYLHIYTDDPERVAVLLGSSR</sequence>
<dbReference type="AlphaFoldDB" id="A0A1M4MK09"/>
<dbReference type="EMBL" id="FMID01000025">
    <property type="protein sequence ID" value="SCL75182.1"/>
    <property type="molecule type" value="Genomic_DNA"/>
</dbReference>
<evidence type="ECO:0000313" key="3">
    <source>
        <dbReference type="Proteomes" id="UP000184671"/>
    </source>
</evidence>
<dbReference type="Pfam" id="PF07895">
    <property type="entry name" value="DUF1673"/>
    <property type="match status" value="1"/>
</dbReference>
<evidence type="ECO:0008006" key="4">
    <source>
        <dbReference type="Google" id="ProtNLM"/>
    </source>
</evidence>
<organism evidence="2 3">
    <name type="scientific">Methanoculleus chikugoensis</name>
    <dbReference type="NCBI Taxonomy" id="118126"/>
    <lineage>
        <taxon>Archaea</taxon>
        <taxon>Methanobacteriati</taxon>
        <taxon>Methanobacteriota</taxon>
        <taxon>Stenosarchaea group</taxon>
        <taxon>Methanomicrobia</taxon>
        <taxon>Methanomicrobiales</taxon>
        <taxon>Methanomicrobiaceae</taxon>
        <taxon>Methanoculleus</taxon>
    </lineage>
</organism>
<keyword evidence="1" id="KW-0812">Transmembrane</keyword>
<dbReference type="Proteomes" id="UP000184671">
    <property type="component" value="Unassembled WGS sequence"/>
</dbReference>
<feature type="transmembrane region" description="Helical" evidence="1">
    <location>
        <begin position="60"/>
        <end position="81"/>
    </location>
</feature>
<proteinExistence type="predicted"/>